<comment type="caution">
    <text evidence="1">The sequence shown here is derived from an EMBL/GenBank/DDBJ whole genome shotgun (WGS) entry which is preliminary data.</text>
</comment>
<organism evidence="1 2">
    <name type="scientific">Pedobacter miscanthi</name>
    <dbReference type="NCBI Taxonomy" id="2259170"/>
    <lineage>
        <taxon>Bacteria</taxon>
        <taxon>Pseudomonadati</taxon>
        <taxon>Bacteroidota</taxon>
        <taxon>Sphingobacteriia</taxon>
        <taxon>Sphingobacteriales</taxon>
        <taxon>Sphingobacteriaceae</taxon>
        <taxon>Pedobacter</taxon>
    </lineage>
</organism>
<dbReference type="RefSeq" id="WP_113946803.1">
    <property type="nucleotide sequence ID" value="NZ_QNQU01000001.1"/>
</dbReference>
<gene>
    <name evidence="1" type="ORF">DRW42_00115</name>
</gene>
<dbReference type="Proteomes" id="UP000252081">
    <property type="component" value="Unassembled WGS sequence"/>
</dbReference>
<dbReference type="AlphaFoldDB" id="A0A366LF02"/>
<keyword evidence="2" id="KW-1185">Reference proteome</keyword>
<reference evidence="1 2" key="1">
    <citation type="submission" date="2018-07" db="EMBL/GenBank/DDBJ databases">
        <title>A draft genome of a endophytic bacteria, a new species of Pedobacter.</title>
        <authorList>
            <person name="Zhang Z.D."/>
            <person name="Chen Z.J."/>
        </authorList>
    </citation>
    <scope>NUCLEOTIDE SEQUENCE [LARGE SCALE GENOMIC DNA]</scope>
    <source>
        <strain evidence="1 2">RS10</strain>
    </source>
</reference>
<accession>A0A366LF02</accession>
<proteinExistence type="predicted"/>
<name>A0A366LF02_9SPHI</name>
<sequence>MSVYQSHLELPQYGYDMVVATTEEAINATIKQYLLNYDGQEFIACYIQPDPRKQEFVPIAYDEVVKIAGMDPFSIPDSDFQNEKEKQAAQNLFDAMFAFGFKADMGLPEGFPLEDIPGIILFDEAGSQVTYNLFFKNMTMLNIEVLRGNFFLWENVSQKYTTNSSDPWVFQFRVKLDLNADNTGSVFGTLPEAVQKKVKNLNPDSAFSVQQLYLDLNTAQLTSDPVIKGVDKTSWAYHYLSVIFIQNYYETLKSGSVSPANPNGNFLLGYAIQPVSPNGASPSIIPTDLNIMISPYYDEQNKVSKEYNKYTLNYLVMSKGNRMPPSTAFIWNWVEDLKYNGVMAIKKNIFSGFLEQLLSPSLQGICLIPVVSMDVKFTKINWACYFKQDPDTVRFSLIDDNTSRVLSLDYYKEASDSDTFVPNWGNISTKVNIASDIYLESNIIRSVTTATVYIHINIEGGVTEGNVVKYKTETCYEIGVDAYGSLNAKMAPGSPAFTDLSDKINPNGWSKFVTLGEINGVIDQIQTYWSVLKEFMIGHDRAIETMLNNSGVWVFPGGKTFVFKDVVFSNFQDLTAQITYIDPEDSALFKI</sequence>
<dbReference type="OrthoDB" id="612827at2"/>
<evidence type="ECO:0000313" key="2">
    <source>
        <dbReference type="Proteomes" id="UP000252081"/>
    </source>
</evidence>
<protein>
    <submittedName>
        <fullName evidence="1">Uncharacterized protein</fullName>
    </submittedName>
</protein>
<dbReference type="EMBL" id="QNQU01000001">
    <property type="protein sequence ID" value="RBQ11722.1"/>
    <property type="molecule type" value="Genomic_DNA"/>
</dbReference>
<evidence type="ECO:0000313" key="1">
    <source>
        <dbReference type="EMBL" id="RBQ11722.1"/>
    </source>
</evidence>